<gene>
    <name evidence="2" type="ORF">SAMN05660350_04900</name>
</gene>
<evidence type="ECO:0000313" key="3">
    <source>
        <dbReference type="Proteomes" id="UP000184428"/>
    </source>
</evidence>
<sequence length="206" mass="21353">MTVDDGVGSEATPSAAVAQASVEDDRLLSGPGVPVVPVNEDAEEAEFQKLLSHPFTVMYRQLVRSAAVQVRKAEMENALAAAKVAELRHVAEAFAAGAGAALLSAAPSEMVTYSGGQSAAEALQECMDKLNECGDNNKNNTAGQILCATQYTACLIVVGVHGPKGDSGGGVPPKRKERLQKVLQYDTELEDPPGHPYPVDHGGGGG</sequence>
<evidence type="ECO:0000313" key="2">
    <source>
        <dbReference type="EMBL" id="SHN88909.1"/>
    </source>
</evidence>
<dbReference type="Proteomes" id="UP000184428">
    <property type="component" value="Unassembled WGS sequence"/>
</dbReference>
<dbReference type="AlphaFoldDB" id="A0A1M7V124"/>
<dbReference type="RefSeq" id="WP_072921289.1">
    <property type="nucleotide sequence ID" value="NZ_FRDM01000066.1"/>
</dbReference>
<dbReference type="EMBL" id="FRDM01000066">
    <property type="protein sequence ID" value="SHN88909.1"/>
    <property type="molecule type" value="Genomic_DNA"/>
</dbReference>
<reference evidence="2 3" key="1">
    <citation type="submission" date="2016-12" db="EMBL/GenBank/DDBJ databases">
        <authorList>
            <person name="Song W.-J."/>
            <person name="Kurnit D.M."/>
        </authorList>
    </citation>
    <scope>NUCLEOTIDE SEQUENCE [LARGE SCALE GENOMIC DNA]</scope>
    <source>
        <strain evidence="2 3">DSM 43162</strain>
    </source>
</reference>
<name>A0A1M7V124_9ACTN</name>
<proteinExistence type="predicted"/>
<organism evidence="2 3">
    <name type="scientific">Geodermatophilus obscurus</name>
    <dbReference type="NCBI Taxonomy" id="1861"/>
    <lineage>
        <taxon>Bacteria</taxon>
        <taxon>Bacillati</taxon>
        <taxon>Actinomycetota</taxon>
        <taxon>Actinomycetes</taxon>
        <taxon>Geodermatophilales</taxon>
        <taxon>Geodermatophilaceae</taxon>
        <taxon>Geodermatophilus</taxon>
    </lineage>
</organism>
<accession>A0A1M7V124</accession>
<feature type="region of interest" description="Disordered" evidence="1">
    <location>
        <begin position="185"/>
        <end position="206"/>
    </location>
</feature>
<protein>
    <submittedName>
        <fullName evidence="2">Uncharacterized protein</fullName>
    </submittedName>
</protein>
<evidence type="ECO:0000256" key="1">
    <source>
        <dbReference type="SAM" id="MobiDB-lite"/>
    </source>
</evidence>